<evidence type="ECO:0000256" key="1">
    <source>
        <dbReference type="SAM" id="MobiDB-lite"/>
    </source>
</evidence>
<dbReference type="EMBL" id="CAJFDI010000006">
    <property type="protein sequence ID" value="CAD5234163.1"/>
    <property type="molecule type" value="Genomic_DNA"/>
</dbReference>
<keyword evidence="3" id="KW-1185">Reference proteome</keyword>
<dbReference type="Proteomes" id="UP000582659">
    <property type="component" value="Unassembled WGS sequence"/>
</dbReference>
<feature type="compositionally biased region" description="Low complexity" evidence="1">
    <location>
        <begin position="239"/>
        <end position="250"/>
    </location>
</feature>
<dbReference type="EMBL" id="CAJFCV020000006">
    <property type="protein sequence ID" value="CAG9129757.1"/>
    <property type="molecule type" value="Genomic_DNA"/>
</dbReference>
<sequence length="604" mass="68209">MFGRFDRFDTPSNHILKRMENMVIGVGSRRPKATEHVVRLAVLAIIVEKAKTEGGYESFLTISKRFNKWVMDREFINPKFTVGSIVEIIIEETTELNNRSHVRILQVVPFRPDILSLKLHLQNNILVLRGFCMKCDIVKITDNDHFGAYFDDDVAMRILFPKHLSEEFEKMSEIELFAFEALYYPDYMPRQYFVAFTWSLNPKEGFHKFPEVHDPRNYSSKFVSGLLNTTLSTLESRSSKIATSSGASSSRKTDGKTVSTPFGGRTITPHTSEISSRLAERKEEENGSTQDEGSSLAPSDIESISTIEIEVPERKAIPSTSTIQTENTIKSSVGEDVKSDGNGSLDLEEARSNAVSLDEVFEDESNVMNNSASSQWDLYKSYMSSMSSEISRTFSDAHFVSWKDVKISSIKNNYIFVGNFLLDILGICYKVTANSSSIWTARGSFSYKKKLSVGLWVKCIAHTTDGEVIAATPVISPIHTRIVDEDERGKKLVFFGSIYMDGEYAYNRYLGNEYQKGLVRSDKLQRVAAEFTVQFEKGTIKWEKIHEGVQPRRLNPAKSIYSHKDGTVNNEYVINKCRLQLKTEAEYEAAKGDVSLAILSESVS</sequence>
<comment type="caution">
    <text evidence="2">The sequence shown here is derived from an EMBL/GenBank/DDBJ whole genome shotgun (WGS) entry which is preliminary data.</text>
</comment>
<accession>A0A7I8X104</accession>
<feature type="compositionally biased region" description="Low complexity" evidence="1">
    <location>
        <begin position="299"/>
        <end position="309"/>
    </location>
</feature>
<dbReference type="OrthoDB" id="10647827at2759"/>
<name>A0A7I8X104_BURXY</name>
<dbReference type="AlphaFoldDB" id="A0A7I8X104"/>
<evidence type="ECO:0000313" key="3">
    <source>
        <dbReference type="Proteomes" id="UP000659654"/>
    </source>
</evidence>
<dbReference type="Proteomes" id="UP000659654">
    <property type="component" value="Unassembled WGS sequence"/>
</dbReference>
<reference evidence="2" key="1">
    <citation type="submission" date="2020-09" db="EMBL/GenBank/DDBJ databases">
        <authorList>
            <person name="Kikuchi T."/>
        </authorList>
    </citation>
    <scope>NUCLEOTIDE SEQUENCE</scope>
    <source>
        <strain evidence="2">Ka4C1</strain>
    </source>
</reference>
<protein>
    <submittedName>
        <fullName evidence="2">(pine wood nematode) hypothetical protein</fullName>
    </submittedName>
</protein>
<organism evidence="2 3">
    <name type="scientific">Bursaphelenchus xylophilus</name>
    <name type="common">Pinewood nematode worm</name>
    <name type="synonym">Aphelenchoides xylophilus</name>
    <dbReference type="NCBI Taxonomy" id="6326"/>
    <lineage>
        <taxon>Eukaryota</taxon>
        <taxon>Metazoa</taxon>
        <taxon>Ecdysozoa</taxon>
        <taxon>Nematoda</taxon>
        <taxon>Chromadorea</taxon>
        <taxon>Rhabditida</taxon>
        <taxon>Tylenchina</taxon>
        <taxon>Tylenchomorpha</taxon>
        <taxon>Aphelenchoidea</taxon>
        <taxon>Aphelenchoididae</taxon>
        <taxon>Bursaphelenchus</taxon>
    </lineage>
</organism>
<feature type="compositionally biased region" description="Polar residues" evidence="1">
    <location>
        <begin position="287"/>
        <end position="297"/>
    </location>
</feature>
<evidence type="ECO:0000313" key="2">
    <source>
        <dbReference type="EMBL" id="CAD5234163.1"/>
    </source>
</evidence>
<gene>
    <name evidence="2" type="ORF">BXYJ_LOCUS14254</name>
</gene>
<feature type="compositionally biased region" description="Polar residues" evidence="1">
    <location>
        <begin position="318"/>
        <end position="331"/>
    </location>
</feature>
<feature type="region of interest" description="Disordered" evidence="1">
    <location>
        <begin position="238"/>
        <end position="345"/>
    </location>
</feature>
<proteinExistence type="predicted"/>